<reference evidence="6 7" key="1">
    <citation type="journal article" date="2010" name="Stand. Genomic Sci.">
        <title>Complete genome sequence of Brachyspira murdochii type strain (56-150).</title>
        <authorList>
            <person name="Pati A."/>
            <person name="Sikorski J."/>
            <person name="Gronow S."/>
            <person name="Munk C."/>
            <person name="Lapidus A."/>
            <person name="Copeland A."/>
            <person name="Glavina Del Tio T."/>
            <person name="Nolan M."/>
            <person name="Lucas S."/>
            <person name="Chen F."/>
            <person name="Tice H."/>
            <person name="Cheng J.F."/>
            <person name="Han C."/>
            <person name="Detter J.C."/>
            <person name="Bruce D."/>
            <person name="Tapia R."/>
            <person name="Goodwin L."/>
            <person name="Pitluck S."/>
            <person name="Liolios K."/>
            <person name="Ivanova N."/>
            <person name="Mavromatis K."/>
            <person name="Mikhailova N."/>
            <person name="Chen A."/>
            <person name="Palaniappan K."/>
            <person name="Land M."/>
            <person name="Hauser L."/>
            <person name="Chang Y.J."/>
            <person name="Jeffries C.D."/>
            <person name="Spring S."/>
            <person name="Rohde M."/>
            <person name="Goker M."/>
            <person name="Bristow J."/>
            <person name="Eisen J.A."/>
            <person name="Markowitz V."/>
            <person name="Hugenholtz P."/>
            <person name="Kyrpides N.C."/>
            <person name="Klenk H.P."/>
        </authorList>
    </citation>
    <scope>NUCLEOTIDE SEQUENCE [LARGE SCALE GENOMIC DNA]</scope>
    <source>
        <strain evidence="7">ATCC 51284 / DSM 12563 / 56-150</strain>
    </source>
</reference>
<gene>
    <name evidence="6" type="ordered locus">Bmur_2419</name>
</gene>
<dbReference type="OrthoDB" id="9785707at2"/>
<proteinExistence type="inferred from homology"/>
<dbReference type="RefSeq" id="WP_013114827.1">
    <property type="nucleotide sequence ID" value="NC_014150.1"/>
</dbReference>
<dbReference type="InterPro" id="IPR057666">
    <property type="entry name" value="DrpA_SLOG"/>
</dbReference>
<evidence type="ECO:0000259" key="4">
    <source>
        <dbReference type="Pfam" id="PF02481"/>
    </source>
</evidence>
<dbReference type="PANTHER" id="PTHR43022:SF1">
    <property type="entry name" value="PROTEIN SMF"/>
    <property type="match status" value="1"/>
</dbReference>
<dbReference type="InterPro" id="IPR036390">
    <property type="entry name" value="WH_DNA-bd_sf"/>
</dbReference>
<dbReference type="Gene3D" id="3.40.50.450">
    <property type="match status" value="1"/>
</dbReference>
<feature type="region of interest" description="Disordered" evidence="3">
    <location>
        <begin position="317"/>
        <end position="355"/>
    </location>
</feature>
<dbReference type="KEGG" id="brm:Bmur_2419"/>
<name>D5U5L2_BRAM5</name>
<organism evidence="6 7">
    <name type="scientific">Brachyspira murdochii (strain ATCC 51284 / DSM 12563 / 56-150)</name>
    <name type="common">Serpulina murdochii</name>
    <dbReference type="NCBI Taxonomy" id="526224"/>
    <lineage>
        <taxon>Bacteria</taxon>
        <taxon>Pseudomonadati</taxon>
        <taxon>Spirochaetota</taxon>
        <taxon>Spirochaetia</taxon>
        <taxon>Brachyspirales</taxon>
        <taxon>Brachyspiraceae</taxon>
        <taxon>Brachyspira</taxon>
    </lineage>
</organism>
<dbReference type="GO" id="GO:0009294">
    <property type="term" value="P:DNA-mediated transformation"/>
    <property type="evidence" value="ECO:0007669"/>
    <property type="project" value="InterPro"/>
</dbReference>
<comment type="similarity">
    <text evidence="1">Belongs to the DprA/Smf family.</text>
</comment>
<evidence type="ECO:0000256" key="2">
    <source>
        <dbReference type="SAM" id="Coils"/>
    </source>
</evidence>
<dbReference type="Gene3D" id="1.10.10.10">
    <property type="entry name" value="Winged helix-like DNA-binding domain superfamily/Winged helix DNA-binding domain"/>
    <property type="match status" value="1"/>
</dbReference>
<dbReference type="SUPFAM" id="SSF46785">
    <property type="entry name" value="Winged helix' DNA-binding domain"/>
    <property type="match status" value="1"/>
</dbReference>
<evidence type="ECO:0000313" key="7">
    <source>
        <dbReference type="Proteomes" id="UP000001915"/>
    </source>
</evidence>
<sequence>MSTDNNDIKTYLIALNQIDKVGDKRISELINHYESVENIFEDKEENIKDLLKKKFKSQIGNFYKNEILDKANEIVNKSRDYGIGILSLFDEEYPFNLKQIDNPPYILYYKGDLKKLRRNAIAIVGTREPANESRKYSFELASKLSSLNITVVSGMAKGVDREAHLGAISSLVNTAAVLGNGIDTVYPSENLKIYNKLIEKGIIVSEFEIGRKPDRMNFPRRNRIISGLSYAVVMVEAASKSGALITVDYALNQGRDVYIAPYDEKNNAYFGNHKLYKDGAKIAYGVQDILEDFDSIFSNDDDYLKMKLKYFEGGDISNKSKEKNKKEENREKKENKKYKEQTAEINKKHDKKNDNKIKEKNNELISNLNNEETSLYNIIKKSDKIHIDDIVEESNIKVHTAASVLMQLEIKGIIKQLSGKYYTIEK</sequence>
<feature type="coiled-coil region" evidence="2">
    <location>
        <begin position="26"/>
        <end position="53"/>
    </location>
</feature>
<dbReference type="EMBL" id="CP001959">
    <property type="protein sequence ID" value="ADG72489.1"/>
    <property type="molecule type" value="Genomic_DNA"/>
</dbReference>
<dbReference type="STRING" id="526224.Bmur_2419"/>
<evidence type="ECO:0000313" key="6">
    <source>
        <dbReference type="EMBL" id="ADG72489.1"/>
    </source>
</evidence>
<dbReference type="HOGENOM" id="CLU_029601_0_3_12"/>
<dbReference type="InterPro" id="IPR041614">
    <property type="entry name" value="DprA_WH"/>
</dbReference>
<dbReference type="Pfam" id="PF17782">
    <property type="entry name" value="WHD_DprA"/>
    <property type="match status" value="1"/>
</dbReference>
<dbReference type="NCBIfam" id="TIGR00732">
    <property type="entry name" value="dprA"/>
    <property type="match status" value="1"/>
</dbReference>
<feature type="domain" description="Smf/DprA SLOG" evidence="4">
    <location>
        <begin position="86"/>
        <end position="293"/>
    </location>
</feature>
<dbReference type="Pfam" id="PF02481">
    <property type="entry name" value="DNA_processg_A"/>
    <property type="match status" value="1"/>
</dbReference>
<keyword evidence="2" id="KW-0175">Coiled coil</keyword>
<dbReference type="Proteomes" id="UP000001915">
    <property type="component" value="Chromosome"/>
</dbReference>
<dbReference type="InterPro" id="IPR003488">
    <property type="entry name" value="DprA"/>
</dbReference>
<evidence type="ECO:0000256" key="1">
    <source>
        <dbReference type="ARBA" id="ARBA00006525"/>
    </source>
</evidence>
<dbReference type="SUPFAM" id="SSF102405">
    <property type="entry name" value="MCP/YpsA-like"/>
    <property type="match status" value="1"/>
</dbReference>
<dbReference type="AlphaFoldDB" id="D5U5L2"/>
<evidence type="ECO:0000259" key="5">
    <source>
        <dbReference type="Pfam" id="PF17782"/>
    </source>
</evidence>
<protein>
    <submittedName>
        <fullName evidence="6">DNA protecting protein DprA</fullName>
    </submittedName>
</protein>
<dbReference type="PANTHER" id="PTHR43022">
    <property type="entry name" value="PROTEIN SMF"/>
    <property type="match status" value="1"/>
</dbReference>
<evidence type="ECO:0000256" key="3">
    <source>
        <dbReference type="SAM" id="MobiDB-lite"/>
    </source>
</evidence>
<feature type="domain" description="DprA winged helix" evidence="5">
    <location>
        <begin position="368"/>
        <end position="420"/>
    </location>
</feature>
<dbReference type="eggNOG" id="COG0758">
    <property type="taxonomic scope" value="Bacteria"/>
</dbReference>
<dbReference type="InterPro" id="IPR036388">
    <property type="entry name" value="WH-like_DNA-bd_sf"/>
</dbReference>
<accession>D5U5L2</accession>